<sequence>MSGIRDSLGRVGYDLLSRTLSECGREEATGKLRVSGKPGGVFHLRGGLVIAVESPGAPGPEVLLLRTGRISGEQWTRLLAETREARWPEAAMIAHGCAGAAQLRVICMMAMQDAAFAVVAGRVDGCGPLGPSVPCASVEVGETPGRLLQGAVRKLTAVATLPRPVRPDRERPVLAPGADPESDQLSLAQRELLSHVDGRRTARDLAFLVGRGVYTVTVEVARMLGEGLLECAEEADAVPVAIPVRAQAVGALRRVAQPAPPAPAEKAPPSHPALDPPDSTDSTGPSELPRRDPGASGITETLAPEKNGASWKGFFRLRHRIWTPDSGT</sequence>
<proteinExistence type="predicted"/>
<accession>A0AB39P7V3</accession>
<gene>
    <name evidence="2" type="ORF">AB5J56_16720</name>
</gene>
<dbReference type="RefSeq" id="WP_369233532.1">
    <property type="nucleotide sequence ID" value="NZ_CP163435.1"/>
</dbReference>
<name>A0AB39P7V3_9ACTN</name>
<evidence type="ECO:0000256" key="1">
    <source>
        <dbReference type="SAM" id="MobiDB-lite"/>
    </source>
</evidence>
<reference evidence="2" key="1">
    <citation type="submission" date="2024-07" db="EMBL/GenBank/DDBJ databases">
        <authorList>
            <person name="Yu S.T."/>
        </authorList>
    </citation>
    <scope>NUCLEOTIDE SEQUENCE</scope>
    <source>
        <strain evidence="2">R21</strain>
    </source>
</reference>
<organism evidence="2">
    <name type="scientific">Streptomyces sp. R21</name>
    <dbReference type="NCBI Taxonomy" id="3238627"/>
    <lineage>
        <taxon>Bacteria</taxon>
        <taxon>Bacillati</taxon>
        <taxon>Actinomycetota</taxon>
        <taxon>Actinomycetes</taxon>
        <taxon>Kitasatosporales</taxon>
        <taxon>Streptomycetaceae</taxon>
        <taxon>Streptomyces</taxon>
    </lineage>
</organism>
<feature type="region of interest" description="Disordered" evidence="1">
    <location>
        <begin position="166"/>
        <end position="185"/>
    </location>
</feature>
<dbReference type="AlphaFoldDB" id="A0AB39P7V3"/>
<feature type="region of interest" description="Disordered" evidence="1">
    <location>
        <begin position="255"/>
        <end position="305"/>
    </location>
</feature>
<dbReference type="EMBL" id="CP163435">
    <property type="protein sequence ID" value="XDQ26246.1"/>
    <property type="molecule type" value="Genomic_DNA"/>
</dbReference>
<protein>
    <submittedName>
        <fullName evidence="2">MarR family transcriptional regulator</fullName>
    </submittedName>
</protein>
<evidence type="ECO:0000313" key="2">
    <source>
        <dbReference type="EMBL" id="XDQ26246.1"/>
    </source>
</evidence>